<accession>A0A174FGT5</accession>
<evidence type="ECO:0000256" key="2">
    <source>
        <dbReference type="SAM" id="Phobius"/>
    </source>
</evidence>
<keyword evidence="2" id="KW-0812">Transmembrane</keyword>
<evidence type="ECO:0000313" key="5">
    <source>
        <dbReference type="Proteomes" id="UP000095468"/>
    </source>
</evidence>
<dbReference type="Proteomes" id="UP000095468">
    <property type="component" value="Unassembled WGS sequence"/>
</dbReference>
<sequence>MMTMAQGARETRTAATANSVTAAAGAAGDYLTNEEAYKMLRGANSGVKPELGHRLYRVVKRTVDIVAAGGALVLLFIPGVILSVVICIKSPGASPLYSQWRVGRVRKDGTFYLFKIYKFRSMVPNADQMLKDLQAQNEATGPMFKMKHDPRIIPGVGNFIRKHSIDELPQLINVFLGQMNLIGPRPGLPREVALYSEHDMKRLAVKPGCSGPWQVMGRSYLGFNEMVELDLDYIENRSLRQDLRLIFGTLKTMFSGEGAV</sequence>
<dbReference type="PANTHER" id="PTHR30576:SF10">
    <property type="entry name" value="SLL5057 PROTEIN"/>
    <property type="match status" value="1"/>
</dbReference>
<dbReference type="Pfam" id="PF02397">
    <property type="entry name" value="Bac_transf"/>
    <property type="match status" value="1"/>
</dbReference>
<keyword evidence="2" id="KW-0472">Membrane</keyword>
<evidence type="ECO:0000259" key="3">
    <source>
        <dbReference type="Pfam" id="PF02397"/>
    </source>
</evidence>
<dbReference type="AlphaFoldDB" id="A0A174FGT5"/>
<evidence type="ECO:0000256" key="1">
    <source>
        <dbReference type="ARBA" id="ARBA00006464"/>
    </source>
</evidence>
<dbReference type="PANTHER" id="PTHR30576">
    <property type="entry name" value="COLANIC BIOSYNTHESIS UDP-GLUCOSE LIPID CARRIER TRANSFERASE"/>
    <property type="match status" value="1"/>
</dbReference>
<comment type="similarity">
    <text evidence="1">Belongs to the bacterial sugar transferase family.</text>
</comment>
<feature type="domain" description="Bacterial sugar transferase" evidence="3">
    <location>
        <begin position="60"/>
        <end position="254"/>
    </location>
</feature>
<proteinExistence type="inferred from homology"/>
<protein>
    <submittedName>
        <fullName evidence="4">Putative colanic biosynthesis UDP-glucose lipid carrier transferase</fullName>
    </submittedName>
</protein>
<evidence type="ECO:0000313" key="4">
    <source>
        <dbReference type="EMBL" id="CUO49452.1"/>
    </source>
</evidence>
<reference evidence="4 5" key="1">
    <citation type="submission" date="2015-09" db="EMBL/GenBank/DDBJ databases">
        <authorList>
            <consortium name="Pathogen Informatics"/>
        </authorList>
    </citation>
    <scope>NUCLEOTIDE SEQUENCE [LARGE SCALE GENOMIC DNA]</scope>
    <source>
        <strain evidence="4 5">2789STDY5608823</strain>
    </source>
</reference>
<organism evidence="4 5">
    <name type="scientific">Collinsella aerofaciens</name>
    <dbReference type="NCBI Taxonomy" id="74426"/>
    <lineage>
        <taxon>Bacteria</taxon>
        <taxon>Bacillati</taxon>
        <taxon>Actinomycetota</taxon>
        <taxon>Coriobacteriia</taxon>
        <taxon>Coriobacteriales</taxon>
        <taxon>Coriobacteriaceae</taxon>
        <taxon>Collinsella</taxon>
    </lineage>
</organism>
<dbReference type="GO" id="GO:0016780">
    <property type="term" value="F:phosphotransferase activity, for other substituted phosphate groups"/>
    <property type="evidence" value="ECO:0007669"/>
    <property type="project" value="TreeGrafter"/>
</dbReference>
<keyword evidence="2" id="KW-1133">Transmembrane helix</keyword>
<dbReference type="EMBL" id="CYYP01000017">
    <property type="protein sequence ID" value="CUO49452.1"/>
    <property type="molecule type" value="Genomic_DNA"/>
</dbReference>
<gene>
    <name evidence="4" type="primary">wcaJ_1</name>
    <name evidence="4" type="ORF">ERS852381_01699</name>
</gene>
<dbReference type="InterPro" id="IPR003362">
    <property type="entry name" value="Bact_transf"/>
</dbReference>
<name>A0A174FGT5_9ACTN</name>
<feature type="transmembrane region" description="Helical" evidence="2">
    <location>
        <begin position="63"/>
        <end position="86"/>
    </location>
</feature>
<keyword evidence="4" id="KW-0808">Transferase</keyword>